<dbReference type="InterPro" id="IPR018170">
    <property type="entry name" value="Aldo/ket_reductase_CS"/>
</dbReference>
<dbReference type="Gene3D" id="3.20.20.100">
    <property type="entry name" value="NADP-dependent oxidoreductase domain"/>
    <property type="match status" value="1"/>
</dbReference>
<dbReference type="InterPro" id="IPR023210">
    <property type="entry name" value="NADP_OxRdtase_dom"/>
</dbReference>
<evidence type="ECO:0000313" key="5">
    <source>
        <dbReference type="EMBL" id="GFN96163.1"/>
    </source>
</evidence>
<feature type="active site" description="Proton donor" evidence="1">
    <location>
        <position position="51"/>
    </location>
</feature>
<feature type="site" description="Lowers pKa of active site Tyr" evidence="3">
    <location>
        <position position="80"/>
    </location>
</feature>
<dbReference type="InterPro" id="IPR036812">
    <property type="entry name" value="NAD(P)_OxRdtase_dom_sf"/>
</dbReference>
<evidence type="ECO:0000256" key="3">
    <source>
        <dbReference type="PIRSR" id="PIRSR000097-3"/>
    </source>
</evidence>
<sequence>MAIPRYCVLNTQAKMPTLGFGSYLLKGDPLRSALDYALFVGYRLIDTAYSYHNEADIGQVVKDRIKAGKLNRKDLFITTKIAKTHMRKADVATCFQKSLHDLQTSYVDSLLIHHPWSVVSVGPEGKQHFDNVDIVETWAGLQSLFREGSAKSIGVSNFTIDQLKRILSCNGPPLSHLQMECHAYLAQYKLKDFCDANNIVVTAYSPLGAPNVPTADANQKKHLLADPLINEIAKKVVKTPAQILLNFLMKRGMVVVPKSKNRDRLKENFKSRDWVLSTEDFNSILQLDCGVKYFKFSNRKGHQEYFPEADF</sequence>
<evidence type="ECO:0000313" key="6">
    <source>
        <dbReference type="Proteomes" id="UP000735302"/>
    </source>
</evidence>
<name>A0AAV3ZLH7_9GAST</name>
<evidence type="ECO:0000256" key="2">
    <source>
        <dbReference type="PIRSR" id="PIRSR000097-2"/>
    </source>
</evidence>
<dbReference type="CDD" id="cd19071">
    <property type="entry name" value="AKR_AKR1-5-like"/>
    <property type="match status" value="1"/>
</dbReference>
<dbReference type="Proteomes" id="UP000735302">
    <property type="component" value="Unassembled WGS sequence"/>
</dbReference>
<evidence type="ECO:0000256" key="1">
    <source>
        <dbReference type="PIRSR" id="PIRSR000097-1"/>
    </source>
</evidence>
<protein>
    <submittedName>
        <fullName evidence="5">Aldo/Keto reductase</fullName>
    </submittedName>
</protein>
<gene>
    <name evidence="5" type="ORF">PoB_002266900</name>
</gene>
<keyword evidence="6" id="KW-1185">Reference proteome</keyword>
<proteinExistence type="predicted"/>
<dbReference type="Pfam" id="PF00248">
    <property type="entry name" value="Aldo_ket_red"/>
    <property type="match status" value="1"/>
</dbReference>
<organism evidence="5 6">
    <name type="scientific">Plakobranchus ocellatus</name>
    <dbReference type="NCBI Taxonomy" id="259542"/>
    <lineage>
        <taxon>Eukaryota</taxon>
        <taxon>Metazoa</taxon>
        <taxon>Spiralia</taxon>
        <taxon>Lophotrochozoa</taxon>
        <taxon>Mollusca</taxon>
        <taxon>Gastropoda</taxon>
        <taxon>Heterobranchia</taxon>
        <taxon>Euthyneura</taxon>
        <taxon>Panpulmonata</taxon>
        <taxon>Sacoglossa</taxon>
        <taxon>Placobranchoidea</taxon>
        <taxon>Plakobranchidae</taxon>
        <taxon>Plakobranchus</taxon>
    </lineage>
</organism>
<dbReference type="PANTHER" id="PTHR11732">
    <property type="entry name" value="ALDO/KETO REDUCTASE"/>
    <property type="match status" value="1"/>
</dbReference>
<dbReference type="EMBL" id="BLXT01002663">
    <property type="protein sequence ID" value="GFN96163.1"/>
    <property type="molecule type" value="Genomic_DNA"/>
</dbReference>
<dbReference type="PROSITE" id="PS00062">
    <property type="entry name" value="ALDOKETO_REDUCTASE_2"/>
    <property type="match status" value="1"/>
</dbReference>
<dbReference type="InterPro" id="IPR020471">
    <property type="entry name" value="AKR"/>
</dbReference>
<dbReference type="PIRSF" id="PIRSF000097">
    <property type="entry name" value="AKR"/>
    <property type="match status" value="1"/>
</dbReference>
<dbReference type="PROSITE" id="PS00798">
    <property type="entry name" value="ALDOKETO_REDUCTASE_1"/>
    <property type="match status" value="1"/>
</dbReference>
<reference evidence="5 6" key="1">
    <citation type="journal article" date="2021" name="Elife">
        <title>Chloroplast acquisition without the gene transfer in kleptoplastic sea slugs, Plakobranchus ocellatus.</title>
        <authorList>
            <person name="Maeda T."/>
            <person name="Takahashi S."/>
            <person name="Yoshida T."/>
            <person name="Shimamura S."/>
            <person name="Takaki Y."/>
            <person name="Nagai Y."/>
            <person name="Toyoda A."/>
            <person name="Suzuki Y."/>
            <person name="Arimoto A."/>
            <person name="Ishii H."/>
            <person name="Satoh N."/>
            <person name="Nishiyama T."/>
            <person name="Hasebe M."/>
            <person name="Maruyama T."/>
            <person name="Minagawa J."/>
            <person name="Obokata J."/>
            <person name="Shigenobu S."/>
        </authorList>
    </citation>
    <scope>NUCLEOTIDE SEQUENCE [LARGE SCALE GENOMIC DNA]</scope>
</reference>
<comment type="caution">
    <text evidence="5">The sequence shown here is derived from an EMBL/GenBank/DDBJ whole genome shotgun (WGS) entry which is preliminary data.</text>
</comment>
<evidence type="ECO:0000259" key="4">
    <source>
        <dbReference type="Pfam" id="PF00248"/>
    </source>
</evidence>
<dbReference type="GO" id="GO:0016491">
    <property type="term" value="F:oxidoreductase activity"/>
    <property type="evidence" value="ECO:0007669"/>
    <property type="project" value="InterPro"/>
</dbReference>
<dbReference type="SUPFAM" id="SSF51430">
    <property type="entry name" value="NAD(P)-linked oxidoreductase"/>
    <property type="match status" value="1"/>
</dbReference>
<dbReference type="AlphaFoldDB" id="A0AAV3ZLH7"/>
<dbReference type="PRINTS" id="PR00069">
    <property type="entry name" value="ALDKETRDTASE"/>
</dbReference>
<feature type="binding site" evidence="2">
    <location>
        <position position="113"/>
    </location>
    <ligand>
        <name>substrate</name>
    </ligand>
</feature>
<feature type="domain" description="NADP-dependent oxidoreductase" evidence="4">
    <location>
        <begin position="31"/>
        <end position="286"/>
    </location>
</feature>
<accession>A0AAV3ZLH7</accession>